<feature type="domain" description="ABC transmembrane type-1" evidence="8">
    <location>
        <begin position="87"/>
        <end position="302"/>
    </location>
</feature>
<protein>
    <submittedName>
        <fullName evidence="9">Arabinose transporter permease</fullName>
    </submittedName>
    <submittedName>
        <fullName evidence="10">Sugar ABC transporter permease</fullName>
    </submittedName>
</protein>
<keyword evidence="5 7" id="KW-1133">Transmembrane helix</keyword>
<dbReference type="Proteomes" id="UP000036168">
    <property type="component" value="Unassembled WGS sequence"/>
</dbReference>
<dbReference type="GO" id="GO:0005886">
    <property type="term" value="C:plasma membrane"/>
    <property type="evidence" value="ECO:0007669"/>
    <property type="project" value="UniProtKB-SubCell"/>
</dbReference>
<dbReference type="InterPro" id="IPR035906">
    <property type="entry name" value="MetI-like_sf"/>
</dbReference>
<evidence type="ECO:0000313" key="11">
    <source>
        <dbReference type="Proteomes" id="UP000036168"/>
    </source>
</evidence>
<dbReference type="PROSITE" id="PS50928">
    <property type="entry name" value="ABC_TM1"/>
    <property type="match status" value="1"/>
</dbReference>
<dbReference type="PANTHER" id="PTHR43227">
    <property type="entry name" value="BLL4140 PROTEIN"/>
    <property type="match status" value="1"/>
</dbReference>
<keyword evidence="6 7" id="KW-0472">Membrane</keyword>
<dbReference type="STRING" id="1664069.BGLY_3411"/>
<dbReference type="GO" id="GO:0055085">
    <property type="term" value="P:transmembrane transport"/>
    <property type="evidence" value="ECO:0007669"/>
    <property type="project" value="InterPro"/>
</dbReference>
<reference evidence="10 12" key="3">
    <citation type="submission" date="2023-03" db="EMBL/GenBank/DDBJ databases">
        <title>Agriculturally important microbes genome sequencing.</title>
        <authorList>
            <person name="Dunlap C."/>
        </authorList>
    </citation>
    <scope>NUCLEOTIDE SEQUENCE [LARGE SCALE GENOMIC DNA]</scope>
    <source>
        <strain evidence="10 12">CBP-3203</strain>
    </source>
</reference>
<dbReference type="OrthoDB" id="9785347at2"/>
<evidence type="ECO:0000256" key="4">
    <source>
        <dbReference type="ARBA" id="ARBA00022692"/>
    </source>
</evidence>
<comment type="similarity">
    <text evidence="7">Belongs to the binding-protein-dependent transport system permease family.</text>
</comment>
<sequence length="314" mass="35317">MKTVKTDTVHSFPPVSRKRKMTRLLYSAKAAPYFFTAPFVLSFCIFFLYPLISVIIMSFQSILPGEIRFVGAENYKALNNPTFYTALFNTIKYTFWTLLILIPVPLILAVFLDSKLVKFKNVFKSALFIPALTSTIVAGIIFRLIFGEMETSLANSILLKLGAAPQNWLNNEHTGMFLMVMLASWRWMGINVLYFLAGLQNVPKELYEAAEIDGAGTLKKFFYITLSFLKPVTVYVLTISIIGGFRMFEESYVLWQNNSPGNIGLTMVGYIYQQGLAYNNMGYGSALGIVLLVIIFIASLISLKLSGSFKKEGY</sequence>
<feature type="transmembrane region" description="Helical" evidence="7">
    <location>
        <begin position="176"/>
        <end position="197"/>
    </location>
</feature>
<dbReference type="SUPFAM" id="SSF161098">
    <property type="entry name" value="MetI-like"/>
    <property type="match status" value="1"/>
</dbReference>
<reference evidence="9" key="2">
    <citation type="submission" date="2015-10" db="EMBL/GenBank/DDBJ databases">
        <authorList>
            <person name="Gilbert D.G."/>
        </authorList>
    </citation>
    <scope>NUCLEOTIDE SEQUENCE</scope>
    <source>
        <strain evidence="9">GO-13</strain>
    </source>
</reference>
<comment type="caution">
    <text evidence="9">The sequence shown here is derived from an EMBL/GenBank/DDBJ whole genome shotgun (WGS) entry which is preliminary data.</text>
</comment>
<name>A0A0T6BSZ0_9BACI</name>
<gene>
    <name evidence="9" type="ORF">AB447_214055</name>
    <name evidence="10" type="ORF">P8828_11940</name>
</gene>
<feature type="transmembrane region" description="Helical" evidence="7">
    <location>
        <begin position="93"/>
        <end position="114"/>
    </location>
</feature>
<dbReference type="InterPro" id="IPR000515">
    <property type="entry name" value="MetI-like"/>
</dbReference>
<keyword evidence="2 7" id="KW-0813">Transport</keyword>
<dbReference type="Proteomes" id="UP001341297">
    <property type="component" value="Unassembled WGS sequence"/>
</dbReference>
<evidence type="ECO:0000256" key="1">
    <source>
        <dbReference type="ARBA" id="ARBA00004651"/>
    </source>
</evidence>
<dbReference type="AlphaFoldDB" id="A0A0T6BSZ0"/>
<dbReference type="Pfam" id="PF00528">
    <property type="entry name" value="BPD_transp_1"/>
    <property type="match status" value="1"/>
</dbReference>
<evidence type="ECO:0000259" key="8">
    <source>
        <dbReference type="PROSITE" id="PS50928"/>
    </source>
</evidence>
<feature type="transmembrane region" description="Helical" evidence="7">
    <location>
        <begin position="30"/>
        <end position="59"/>
    </location>
</feature>
<dbReference type="InterPro" id="IPR050809">
    <property type="entry name" value="UgpAE/MalFG_permease"/>
</dbReference>
<keyword evidence="12" id="KW-1185">Reference proteome</keyword>
<organism evidence="9 11">
    <name type="scientific">Bacillus glycinifermentans</name>
    <dbReference type="NCBI Taxonomy" id="1664069"/>
    <lineage>
        <taxon>Bacteria</taxon>
        <taxon>Bacillati</taxon>
        <taxon>Bacillota</taxon>
        <taxon>Bacilli</taxon>
        <taxon>Bacillales</taxon>
        <taxon>Bacillaceae</taxon>
        <taxon>Bacillus</taxon>
    </lineage>
</organism>
<dbReference type="RefSeq" id="WP_048353900.1">
    <property type="nucleotide sequence ID" value="NZ_CP023481.1"/>
</dbReference>
<evidence type="ECO:0000256" key="6">
    <source>
        <dbReference type="ARBA" id="ARBA00023136"/>
    </source>
</evidence>
<evidence type="ECO:0000256" key="7">
    <source>
        <dbReference type="RuleBase" id="RU363032"/>
    </source>
</evidence>
<evidence type="ECO:0000313" key="10">
    <source>
        <dbReference type="EMBL" id="MEC0485545.1"/>
    </source>
</evidence>
<feature type="transmembrane region" description="Helical" evidence="7">
    <location>
        <begin position="126"/>
        <end position="146"/>
    </location>
</feature>
<evidence type="ECO:0000256" key="5">
    <source>
        <dbReference type="ARBA" id="ARBA00022989"/>
    </source>
</evidence>
<evidence type="ECO:0000313" key="9">
    <source>
        <dbReference type="EMBL" id="KRT94772.1"/>
    </source>
</evidence>
<dbReference type="PANTHER" id="PTHR43227:SF7">
    <property type="entry name" value="ARABINOOLIGOSACCHARIDES TRANSPORT SYSTEM PERMEASE PROTEIN ARAP"/>
    <property type="match status" value="1"/>
</dbReference>
<reference evidence="9 11" key="1">
    <citation type="journal article" date="2015" name="Int. J. Syst. Evol. Microbiol.">
        <title>Bacillus glycinifermentans sp. nov., isolated from fermented soybean paste.</title>
        <authorList>
            <person name="Kim S.J."/>
            <person name="Dunlap C.A."/>
            <person name="Kwon S.W."/>
            <person name="Rooney A.P."/>
        </authorList>
    </citation>
    <scope>NUCLEOTIDE SEQUENCE [LARGE SCALE GENOMIC DNA]</scope>
    <source>
        <strain evidence="9 11">GO-13</strain>
    </source>
</reference>
<feature type="transmembrane region" description="Helical" evidence="7">
    <location>
        <begin position="228"/>
        <end position="248"/>
    </location>
</feature>
<dbReference type="EMBL" id="LECW02000005">
    <property type="protein sequence ID" value="KRT94772.1"/>
    <property type="molecule type" value="Genomic_DNA"/>
</dbReference>
<comment type="subcellular location">
    <subcellularLocation>
        <location evidence="1 7">Cell membrane</location>
        <topology evidence="1 7">Multi-pass membrane protein</topology>
    </subcellularLocation>
</comment>
<evidence type="ECO:0000256" key="3">
    <source>
        <dbReference type="ARBA" id="ARBA00022475"/>
    </source>
</evidence>
<feature type="transmembrane region" description="Helical" evidence="7">
    <location>
        <begin position="283"/>
        <end position="303"/>
    </location>
</feature>
<keyword evidence="4 7" id="KW-0812">Transmembrane</keyword>
<proteinExistence type="inferred from homology"/>
<dbReference type="EMBL" id="JARRTL010000010">
    <property type="protein sequence ID" value="MEC0485545.1"/>
    <property type="molecule type" value="Genomic_DNA"/>
</dbReference>
<accession>A0A0T6BSZ0</accession>
<keyword evidence="3" id="KW-1003">Cell membrane</keyword>
<evidence type="ECO:0000256" key="2">
    <source>
        <dbReference type="ARBA" id="ARBA00022448"/>
    </source>
</evidence>
<dbReference type="Gene3D" id="1.10.3720.10">
    <property type="entry name" value="MetI-like"/>
    <property type="match status" value="1"/>
</dbReference>
<dbReference type="CDD" id="cd06261">
    <property type="entry name" value="TM_PBP2"/>
    <property type="match status" value="1"/>
</dbReference>
<evidence type="ECO:0000313" key="12">
    <source>
        <dbReference type="Proteomes" id="UP001341297"/>
    </source>
</evidence>